<evidence type="ECO:0000313" key="10">
    <source>
        <dbReference type="EMBL" id="MFD1861644.1"/>
    </source>
</evidence>
<dbReference type="RefSeq" id="WP_204891347.1">
    <property type="nucleotide sequence ID" value="NZ_JBHUFW010000002.1"/>
</dbReference>
<evidence type="ECO:0000256" key="2">
    <source>
        <dbReference type="ARBA" id="ARBA00012994"/>
    </source>
</evidence>
<dbReference type="InterPro" id="IPR022313">
    <property type="entry name" value="Phe/His_NH3-lyase_AS"/>
</dbReference>
<comment type="caution">
    <text evidence="10">The sequence shown here is derived from an EMBL/GenBank/DDBJ whole genome shotgun (WGS) entry which is preliminary data.</text>
</comment>
<sequence length="504" mass="55044">MITLTGNDLTIEQLRRIVFENERIELDRESMEKVRKSREAVERIVAENRTVYGINTGFGKFSDVVIAGEDCNPLQLHLIRSHACGIGAPFPEPVSRAMVVLRLNALLKGFSGIRPILAERLAMMVNEGIHPVIPQQGSLGASGDLAPLSHLALVAIGEGEIWRSGERVPAEGVWNRFGLAPLELEAKEGLALINGTQAMTAQGALAYIEAEALAYQSEWIAAMTFQALYGIKDAFHPAVHEARGYKEQTAVAERMRWWLEGSRLATRQGDVRVQDAYSLRCIPQVHGATWQVLSYVKEKLEIEMNAATDNPLIFEDGEVVISGGNFHGQPIAFAADFLKVGMAELANISERRIERLVNPALNEGLPPFLSPQPGLQSGAMILQYAAASLVSENKTLAHPASVDSIPSSANQEDHVSMGTIGARHARDVIENARRVLAIEAFCAAQAVEYRGAEKLSGRTAERLQAIRNVAGPIDEDRIFNPDIERIAGLLLEEAKQGNRQTVAT</sequence>
<dbReference type="PROSITE" id="PS00488">
    <property type="entry name" value="PAL_HISTIDASE"/>
    <property type="match status" value="1"/>
</dbReference>
<protein>
    <recommendedName>
        <fullName evidence="2 6">Histidine ammonia-lyase</fullName>
        <shortName evidence="6">Histidase</shortName>
        <ecNumber evidence="2 6">4.3.1.3</ecNumber>
    </recommendedName>
</protein>
<evidence type="ECO:0000256" key="9">
    <source>
        <dbReference type="RuleBase" id="RU004480"/>
    </source>
</evidence>
<comment type="subcellular location">
    <subcellularLocation>
        <location evidence="6 9">Cytoplasm</location>
    </subcellularLocation>
</comment>
<comment type="catalytic activity">
    <reaction evidence="5 6 8">
        <text>L-histidine = trans-urocanate + NH4(+)</text>
        <dbReference type="Rhea" id="RHEA:21232"/>
        <dbReference type="ChEBI" id="CHEBI:17771"/>
        <dbReference type="ChEBI" id="CHEBI:28938"/>
        <dbReference type="ChEBI" id="CHEBI:57595"/>
        <dbReference type="EC" id="4.3.1.3"/>
    </reaction>
</comment>
<comment type="similarity">
    <text evidence="6 7">Belongs to the PAL/histidase family.</text>
</comment>
<feature type="cross-link" description="5-imidazolinone (Ala-Gly)" evidence="6">
    <location>
        <begin position="141"/>
        <end position="143"/>
    </location>
</feature>
<keyword evidence="11" id="KW-1185">Reference proteome</keyword>
<evidence type="ECO:0000256" key="3">
    <source>
        <dbReference type="ARBA" id="ARBA00022808"/>
    </source>
</evidence>
<dbReference type="GO" id="GO:0004397">
    <property type="term" value="F:histidine ammonia-lyase activity"/>
    <property type="evidence" value="ECO:0007669"/>
    <property type="project" value="UniProtKB-EC"/>
</dbReference>
<evidence type="ECO:0000256" key="5">
    <source>
        <dbReference type="ARBA" id="ARBA00049269"/>
    </source>
</evidence>
<evidence type="ECO:0000256" key="8">
    <source>
        <dbReference type="RuleBase" id="RU004479"/>
    </source>
</evidence>
<proteinExistence type="inferred from homology"/>
<dbReference type="Proteomes" id="UP001597273">
    <property type="component" value="Unassembled WGS sequence"/>
</dbReference>
<reference evidence="11" key="1">
    <citation type="journal article" date="2019" name="Int. J. Syst. Evol. Microbiol.">
        <title>The Global Catalogue of Microorganisms (GCM) 10K type strain sequencing project: providing services to taxonomists for standard genome sequencing and annotation.</title>
        <authorList>
            <consortium name="The Broad Institute Genomics Platform"/>
            <consortium name="The Broad Institute Genome Sequencing Center for Infectious Disease"/>
            <person name="Wu L."/>
            <person name="Ma J."/>
        </authorList>
    </citation>
    <scope>NUCLEOTIDE SEQUENCE [LARGE SCALE GENOMIC DNA]</scope>
    <source>
        <strain evidence="11">CGMCC 1.15475</strain>
    </source>
</reference>
<dbReference type="NCBIfam" id="TIGR01225">
    <property type="entry name" value="hutH"/>
    <property type="match status" value="1"/>
</dbReference>
<keyword evidence="4 6" id="KW-0456">Lyase</keyword>
<evidence type="ECO:0000256" key="1">
    <source>
        <dbReference type="ARBA" id="ARBA00005113"/>
    </source>
</evidence>
<evidence type="ECO:0000313" key="11">
    <source>
        <dbReference type="Proteomes" id="UP001597273"/>
    </source>
</evidence>
<dbReference type="Pfam" id="PF00221">
    <property type="entry name" value="Lyase_aromatic"/>
    <property type="match status" value="1"/>
</dbReference>
<feature type="modified residue" description="2,3-didehydroalanine (Ser)" evidence="6">
    <location>
        <position position="142"/>
    </location>
</feature>
<evidence type="ECO:0000256" key="4">
    <source>
        <dbReference type="ARBA" id="ARBA00023239"/>
    </source>
</evidence>
<dbReference type="HAMAP" id="MF_00229">
    <property type="entry name" value="His_ammonia_lyase"/>
    <property type="match status" value="1"/>
</dbReference>
<evidence type="ECO:0000256" key="6">
    <source>
        <dbReference type="HAMAP-Rule" id="MF_00229"/>
    </source>
</evidence>
<dbReference type="PANTHER" id="PTHR10362">
    <property type="entry name" value="HISTIDINE AMMONIA-LYASE"/>
    <property type="match status" value="1"/>
</dbReference>
<evidence type="ECO:0000256" key="7">
    <source>
        <dbReference type="RuleBase" id="RU003954"/>
    </source>
</evidence>
<dbReference type="InterPro" id="IPR005921">
    <property type="entry name" value="HutH"/>
</dbReference>
<dbReference type="Gene3D" id="1.20.200.10">
    <property type="entry name" value="Fumarase/aspartase (Central domain)"/>
    <property type="match status" value="1"/>
</dbReference>
<dbReference type="EMBL" id="JBHUFW010000002">
    <property type="protein sequence ID" value="MFD1861644.1"/>
    <property type="molecule type" value="Genomic_DNA"/>
</dbReference>
<dbReference type="EC" id="4.3.1.3" evidence="2 6"/>
<accession>A0ABW4QDJ0</accession>
<dbReference type="CDD" id="cd00332">
    <property type="entry name" value="PAL-HAL"/>
    <property type="match status" value="1"/>
</dbReference>
<dbReference type="NCBIfam" id="NF006871">
    <property type="entry name" value="PRK09367.1"/>
    <property type="match status" value="1"/>
</dbReference>
<keyword evidence="6" id="KW-0963">Cytoplasm</keyword>
<organism evidence="10 11">
    <name type="scientific">Planococcus chinensis</name>
    <dbReference type="NCBI Taxonomy" id="272917"/>
    <lineage>
        <taxon>Bacteria</taxon>
        <taxon>Bacillati</taxon>
        <taxon>Bacillota</taxon>
        <taxon>Bacilli</taxon>
        <taxon>Bacillales</taxon>
        <taxon>Caryophanaceae</taxon>
        <taxon>Planococcus</taxon>
    </lineage>
</organism>
<name>A0ABW4QDJ0_9BACL</name>
<dbReference type="InterPro" id="IPR024083">
    <property type="entry name" value="Fumarase/histidase_N"/>
</dbReference>
<keyword evidence="3 6" id="KW-0369">Histidine metabolism</keyword>
<dbReference type="Gene3D" id="1.10.275.10">
    <property type="entry name" value="Fumarase/aspartase (N-terminal domain)"/>
    <property type="match status" value="1"/>
</dbReference>
<gene>
    <name evidence="6 10" type="primary">hutH</name>
    <name evidence="10" type="ORF">ACFSDB_01830</name>
</gene>
<comment type="PTM">
    <text evidence="6">Contains an active site 4-methylidene-imidazol-5-one (MIO), which is formed autocatalytically by cyclization and dehydration of residues Ala-Ser-Gly.</text>
</comment>
<dbReference type="InterPro" id="IPR008948">
    <property type="entry name" value="L-Aspartase-like"/>
</dbReference>
<comment type="pathway">
    <text evidence="1 6 8">Amino-acid degradation; L-histidine degradation into L-glutamate; N-formimidoyl-L-glutamate from L-histidine: step 1/3.</text>
</comment>
<dbReference type="SUPFAM" id="SSF48557">
    <property type="entry name" value="L-aspartase-like"/>
    <property type="match status" value="1"/>
</dbReference>
<dbReference type="InterPro" id="IPR001106">
    <property type="entry name" value="Aromatic_Lyase"/>
</dbReference>